<organism evidence="11 12">
    <name type="scientific">Moryella indoligenes</name>
    <dbReference type="NCBI Taxonomy" id="371674"/>
    <lineage>
        <taxon>Bacteria</taxon>
        <taxon>Bacillati</taxon>
        <taxon>Bacillota</taxon>
        <taxon>Clostridia</taxon>
        <taxon>Lachnospirales</taxon>
        <taxon>Lachnospiraceae</taxon>
        <taxon>Moryella</taxon>
    </lineage>
</organism>
<evidence type="ECO:0000313" key="12">
    <source>
        <dbReference type="Proteomes" id="UP001241537"/>
    </source>
</evidence>
<keyword evidence="2 7" id="KW-0699">rRNA-binding</keyword>
<dbReference type="FunFam" id="2.40.50.140:FF:000003">
    <property type="entry name" value="50S ribosomal protein L2"/>
    <property type="match status" value="1"/>
</dbReference>
<evidence type="ECO:0000256" key="8">
    <source>
        <dbReference type="SAM" id="MobiDB-lite"/>
    </source>
</evidence>
<dbReference type="Proteomes" id="UP001241537">
    <property type="component" value="Unassembled WGS sequence"/>
</dbReference>
<protein>
    <recommendedName>
        <fullName evidence="6 7">Large ribosomal subunit protein uL2</fullName>
    </recommendedName>
</protein>
<evidence type="ECO:0000256" key="7">
    <source>
        <dbReference type="HAMAP-Rule" id="MF_01320"/>
    </source>
</evidence>
<evidence type="ECO:0000313" key="11">
    <source>
        <dbReference type="EMBL" id="MDQ0151405.1"/>
    </source>
</evidence>
<gene>
    <name evidence="7" type="primary">rplB</name>
    <name evidence="11" type="ORF">J2S20_000079</name>
</gene>
<name>A0AAE4AJW4_9FIRM</name>
<dbReference type="InterPro" id="IPR022671">
    <property type="entry name" value="Ribosomal_uL2_CS"/>
</dbReference>
<evidence type="ECO:0000259" key="9">
    <source>
        <dbReference type="SMART" id="SM01382"/>
    </source>
</evidence>
<dbReference type="InterPro" id="IPR012340">
    <property type="entry name" value="NA-bd_OB-fold"/>
</dbReference>
<keyword evidence="3 7" id="KW-0694">RNA-binding</keyword>
<dbReference type="Gene3D" id="4.10.950.10">
    <property type="entry name" value="Ribosomal protein L2, domain 3"/>
    <property type="match status" value="1"/>
</dbReference>
<dbReference type="AlphaFoldDB" id="A0AAE4AJW4"/>
<dbReference type="Gene3D" id="2.40.50.140">
    <property type="entry name" value="Nucleic acid-binding proteins"/>
    <property type="match status" value="1"/>
</dbReference>
<dbReference type="RefSeq" id="WP_307251850.1">
    <property type="nucleotide sequence ID" value="NZ_JAUSTO010000001.1"/>
</dbReference>
<dbReference type="SUPFAM" id="SSF50104">
    <property type="entry name" value="Translation proteins SH3-like domain"/>
    <property type="match status" value="1"/>
</dbReference>
<evidence type="ECO:0000256" key="3">
    <source>
        <dbReference type="ARBA" id="ARBA00022884"/>
    </source>
</evidence>
<proteinExistence type="inferred from homology"/>
<dbReference type="GO" id="GO:0003735">
    <property type="term" value="F:structural constituent of ribosome"/>
    <property type="evidence" value="ECO:0007669"/>
    <property type="project" value="InterPro"/>
</dbReference>
<dbReference type="InterPro" id="IPR022666">
    <property type="entry name" value="Ribosomal_uL2_RNA-bd_dom"/>
</dbReference>
<dbReference type="Pfam" id="PF03947">
    <property type="entry name" value="Ribosomal_L2_C"/>
    <property type="match status" value="1"/>
</dbReference>
<dbReference type="Pfam" id="PF00181">
    <property type="entry name" value="Ribosomal_L2_N"/>
    <property type="match status" value="1"/>
</dbReference>
<dbReference type="InterPro" id="IPR014726">
    <property type="entry name" value="Ribosomal_uL2_dom3"/>
</dbReference>
<dbReference type="PANTHER" id="PTHR13691:SF5">
    <property type="entry name" value="LARGE RIBOSOMAL SUBUNIT PROTEIN UL2M"/>
    <property type="match status" value="1"/>
</dbReference>
<keyword evidence="5 7" id="KW-0687">Ribonucleoprotein</keyword>
<comment type="function">
    <text evidence="7">One of the primary rRNA binding proteins. Required for association of the 30S and 50S subunits to form the 70S ribosome, for tRNA binding and peptide bond formation. It has been suggested to have peptidyltransferase activity; this is somewhat controversial. Makes several contacts with the 16S rRNA in the 70S ribosome.</text>
</comment>
<dbReference type="GO" id="GO:0016740">
    <property type="term" value="F:transferase activity"/>
    <property type="evidence" value="ECO:0007669"/>
    <property type="project" value="InterPro"/>
</dbReference>
<dbReference type="HAMAP" id="MF_01320_B">
    <property type="entry name" value="Ribosomal_uL2_B"/>
    <property type="match status" value="1"/>
</dbReference>
<dbReference type="PROSITE" id="PS00467">
    <property type="entry name" value="RIBOSOMAL_L2"/>
    <property type="match status" value="1"/>
</dbReference>
<reference evidence="11" key="1">
    <citation type="submission" date="2023-07" db="EMBL/GenBank/DDBJ databases">
        <title>Genomic Encyclopedia of Type Strains, Phase IV (KMG-IV): sequencing the most valuable type-strain genomes for metagenomic binning, comparative biology and taxonomic classification.</title>
        <authorList>
            <person name="Goeker M."/>
        </authorList>
    </citation>
    <scope>NUCLEOTIDE SEQUENCE</scope>
    <source>
        <strain evidence="11">DSM 19659</strain>
    </source>
</reference>
<comment type="caution">
    <text evidence="11">The sequence shown here is derived from an EMBL/GenBank/DDBJ whole genome shotgun (WGS) entry which is preliminary data.</text>
</comment>
<dbReference type="EMBL" id="JAUSTO010000001">
    <property type="protein sequence ID" value="MDQ0151405.1"/>
    <property type="molecule type" value="Genomic_DNA"/>
</dbReference>
<dbReference type="SMART" id="SM01383">
    <property type="entry name" value="Ribosomal_L2"/>
    <property type="match status" value="1"/>
</dbReference>
<dbReference type="PIRSF" id="PIRSF002158">
    <property type="entry name" value="Ribosomal_L2"/>
    <property type="match status" value="1"/>
</dbReference>
<dbReference type="GO" id="GO:0019843">
    <property type="term" value="F:rRNA binding"/>
    <property type="evidence" value="ECO:0007669"/>
    <property type="project" value="UniProtKB-UniRule"/>
</dbReference>
<dbReference type="SUPFAM" id="SSF50249">
    <property type="entry name" value="Nucleic acid-binding proteins"/>
    <property type="match status" value="1"/>
</dbReference>
<evidence type="ECO:0000256" key="1">
    <source>
        <dbReference type="ARBA" id="ARBA00005636"/>
    </source>
</evidence>
<sequence>MGIKKYTAYTPSRRNMTGSDFAEITKSTPEKSLVEALRKNAGRNAQGKITVRHRGGGSRRKYRIIDFKRNSKDNIPAKVVAIEYDPNRTANIALICYADGVKSYILAPEGLKIGQTVMSGDKAEARVGNCLPLALIPVGAEIHNIELQPGKGAQLARAAGITAQLMAKEGKYATLRLPSGEMRMVPINCRATIGSVGNGDHSLINLGKAGRKRHMGIRPHVRGSVMNPNDHPHGGGEGRAPIGRPGPCTPWGKPAMGLKTRKKNKHSNKLIVRRRNGKSGSAAN</sequence>
<evidence type="ECO:0000256" key="5">
    <source>
        <dbReference type="ARBA" id="ARBA00023274"/>
    </source>
</evidence>
<dbReference type="InterPro" id="IPR014722">
    <property type="entry name" value="Rib_uL2_dom2"/>
</dbReference>
<accession>A0AAE4AJW4</accession>
<dbReference type="FunFam" id="2.30.30.30:FF:000001">
    <property type="entry name" value="50S ribosomal protein L2"/>
    <property type="match status" value="1"/>
</dbReference>
<keyword evidence="4 7" id="KW-0689">Ribosomal protein</keyword>
<keyword evidence="12" id="KW-1185">Reference proteome</keyword>
<dbReference type="Gene3D" id="2.30.30.30">
    <property type="match status" value="1"/>
</dbReference>
<evidence type="ECO:0000259" key="10">
    <source>
        <dbReference type="SMART" id="SM01383"/>
    </source>
</evidence>
<evidence type="ECO:0000256" key="2">
    <source>
        <dbReference type="ARBA" id="ARBA00022730"/>
    </source>
</evidence>
<dbReference type="InterPro" id="IPR008991">
    <property type="entry name" value="Translation_prot_SH3-like_sf"/>
</dbReference>
<feature type="domain" description="Large ribosomal subunit protein uL2 C-terminal" evidence="9">
    <location>
        <begin position="125"/>
        <end position="254"/>
    </location>
</feature>
<feature type="compositionally biased region" description="Basic residues" evidence="8">
    <location>
        <begin position="259"/>
        <end position="277"/>
    </location>
</feature>
<dbReference type="SMART" id="SM01382">
    <property type="entry name" value="Ribosomal_L2_C"/>
    <property type="match status" value="1"/>
</dbReference>
<dbReference type="NCBIfam" id="TIGR01171">
    <property type="entry name" value="rplB_bact"/>
    <property type="match status" value="1"/>
</dbReference>
<evidence type="ECO:0000256" key="4">
    <source>
        <dbReference type="ARBA" id="ARBA00022980"/>
    </source>
</evidence>
<dbReference type="FunFam" id="4.10.950.10:FF:000001">
    <property type="entry name" value="50S ribosomal protein L2"/>
    <property type="match status" value="1"/>
</dbReference>
<evidence type="ECO:0000256" key="6">
    <source>
        <dbReference type="ARBA" id="ARBA00035242"/>
    </source>
</evidence>
<dbReference type="InterPro" id="IPR022669">
    <property type="entry name" value="Ribosomal_uL2_C"/>
</dbReference>
<dbReference type="GO" id="GO:0002181">
    <property type="term" value="P:cytoplasmic translation"/>
    <property type="evidence" value="ECO:0007669"/>
    <property type="project" value="TreeGrafter"/>
</dbReference>
<comment type="subunit">
    <text evidence="7">Part of the 50S ribosomal subunit. Forms a bridge to the 30S subunit in the 70S ribosome.</text>
</comment>
<feature type="region of interest" description="Disordered" evidence="8">
    <location>
        <begin position="222"/>
        <end position="284"/>
    </location>
</feature>
<feature type="domain" description="Large ribosomal subunit protein uL2 RNA-binding" evidence="10">
    <location>
        <begin position="42"/>
        <end position="119"/>
    </location>
</feature>
<dbReference type="PANTHER" id="PTHR13691">
    <property type="entry name" value="RIBOSOMAL PROTEIN L2"/>
    <property type="match status" value="1"/>
</dbReference>
<comment type="similarity">
    <text evidence="1 7">Belongs to the universal ribosomal protein uL2 family.</text>
</comment>
<dbReference type="GO" id="GO:0015934">
    <property type="term" value="C:large ribosomal subunit"/>
    <property type="evidence" value="ECO:0007669"/>
    <property type="project" value="InterPro"/>
</dbReference>
<dbReference type="InterPro" id="IPR005880">
    <property type="entry name" value="Ribosomal_uL2_bac/org-type"/>
</dbReference>
<dbReference type="InterPro" id="IPR002171">
    <property type="entry name" value="Ribosomal_uL2"/>
</dbReference>